<dbReference type="EMBL" id="MN740476">
    <property type="protein sequence ID" value="QHU28924.1"/>
    <property type="molecule type" value="Genomic_DNA"/>
</dbReference>
<name>A0A6C0LH95_9ZZZZ</name>
<dbReference type="AlphaFoldDB" id="A0A6C0LH95"/>
<protein>
    <submittedName>
        <fullName evidence="1">Uncharacterized protein</fullName>
    </submittedName>
</protein>
<accession>A0A6C0LH95</accession>
<organism evidence="1">
    <name type="scientific">viral metagenome</name>
    <dbReference type="NCBI Taxonomy" id="1070528"/>
    <lineage>
        <taxon>unclassified sequences</taxon>
        <taxon>metagenomes</taxon>
        <taxon>organismal metagenomes</taxon>
    </lineage>
</organism>
<sequence length="231" mass="28018">MNQDRLINLKLQLLQDKTQRFSKENINKLRTHSELILALKKKYPMFFYIIENHGIQYKQFLSAFFLCILTGHYEPFSIKLEKETLKRKRDSKYLNKVYDIYSANYNYITLLPWNKYNIVKCYNVNKEFSKTSSIRINKEQFMQCVVVLFPKFIKKYPKLFFELNKKLEETNKGTISVIHLYKYLVYCGDKIAKDEYYNKSLKDKNKFKFSKNKIETFLRIFTYEQLINILV</sequence>
<proteinExistence type="predicted"/>
<evidence type="ECO:0000313" key="1">
    <source>
        <dbReference type="EMBL" id="QHU28924.1"/>
    </source>
</evidence>
<reference evidence="1" key="1">
    <citation type="journal article" date="2020" name="Nature">
        <title>Giant virus diversity and host interactions through global metagenomics.</title>
        <authorList>
            <person name="Schulz F."/>
            <person name="Roux S."/>
            <person name="Paez-Espino D."/>
            <person name="Jungbluth S."/>
            <person name="Walsh D.A."/>
            <person name="Denef V.J."/>
            <person name="McMahon K.D."/>
            <person name="Konstantinidis K.T."/>
            <person name="Eloe-Fadrosh E.A."/>
            <person name="Kyrpides N.C."/>
            <person name="Woyke T."/>
        </authorList>
    </citation>
    <scope>NUCLEOTIDE SEQUENCE</scope>
    <source>
        <strain evidence="1">GVMAG-M-3300027791-30</strain>
    </source>
</reference>